<dbReference type="SUPFAM" id="SSF90123">
    <property type="entry name" value="ABC transporter transmembrane region"/>
    <property type="match status" value="1"/>
</dbReference>
<feature type="transmembrane region" description="Helical" evidence="8">
    <location>
        <begin position="282"/>
        <end position="301"/>
    </location>
</feature>
<evidence type="ECO:0000256" key="3">
    <source>
        <dbReference type="ARBA" id="ARBA00022741"/>
    </source>
</evidence>
<feature type="transmembrane region" description="Helical" evidence="8">
    <location>
        <begin position="307"/>
        <end position="325"/>
    </location>
</feature>
<dbReference type="InterPro" id="IPR011527">
    <property type="entry name" value="ABC1_TM_dom"/>
</dbReference>
<dbReference type="PROSITE" id="PS50929">
    <property type="entry name" value="ABC_TM1F"/>
    <property type="match status" value="1"/>
</dbReference>
<evidence type="ECO:0000259" key="10">
    <source>
        <dbReference type="PROSITE" id="PS50929"/>
    </source>
</evidence>
<dbReference type="Pfam" id="PF00664">
    <property type="entry name" value="ABC_membrane"/>
    <property type="match status" value="1"/>
</dbReference>
<dbReference type="Proteomes" id="UP001589774">
    <property type="component" value="Unassembled WGS sequence"/>
</dbReference>
<dbReference type="InterPro" id="IPR003593">
    <property type="entry name" value="AAA+_ATPase"/>
</dbReference>
<evidence type="ECO:0000256" key="7">
    <source>
        <dbReference type="ARBA" id="ARBA00023136"/>
    </source>
</evidence>
<evidence type="ECO:0000313" key="12">
    <source>
        <dbReference type="EMBL" id="MFC0320783.1"/>
    </source>
</evidence>
<evidence type="ECO:0000256" key="8">
    <source>
        <dbReference type="SAM" id="Phobius"/>
    </source>
</evidence>
<dbReference type="PANTHER" id="PTHR43394:SF1">
    <property type="entry name" value="ATP-BINDING CASSETTE SUB-FAMILY B MEMBER 10, MITOCHONDRIAL"/>
    <property type="match status" value="1"/>
</dbReference>
<evidence type="ECO:0000256" key="2">
    <source>
        <dbReference type="ARBA" id="ARBA00022692"/>
    </source>
</evidence>
<dbReference type="SUPFAM" id="SSF52540">
    <property type="entry name" value="P-loop containing nucleoside triphosphate hydrolases"/>
    <property type="match status" value="1"/>
</dbReference>
<evidence type="ECO:0000313" key="13">
    <source>
        <dbReference type="Proteomes" id="UP001589774"/>
    </source>
</evidence>
<feature type="domain" description="Peptidase C39" evidence="11">
    <location>
        <begin position="10"/>
        <end position="129"/>
    </location>
</feature>
<dbReference type="Gene3D" id="1.20.1560.10">
    <property type="entry name" value="ABC transporter type 1, transmembrane domain"/>
    <property type="match status" value="1"/>
</dbReference>
<evidence type="ECO:0000259" key="9">
    <source>
        <dbReference type="PROSITE" id="PS50893"/>
    </source>
</evidence>
<dbReference type="PROSITE" id="PS50893">
    <property type="entry name" value="ABC_TRANSPORTER_2"/>
    <property type="match status" value="1"/>
</dbReference>
<evidence type="ECO:0000256" key="4">
    <source>
        <dbReference type="ARBA" id="ARBA00022801"/>
    </source>
</evidence>
<feature type="transmembrane region" description="Helical" evidence="8">
    <location>
        <begin position="202"/>
        <end position="221"/>
    </location>
</feature>
<dbReference type="PROSITE" id="PS00211">
    <property type="entry name" value="ABC_TRANSPORTER_1"/>
    <property type="match status" value="1"/>
</dbReference>
<feature type="domain" description="ABC transporter" evidence="9">
    <location>
        <begin position="483"/>
        <end position="717"/>
    </location>
</feature>
<keyword evidence="2 8" id="KW-0812">Transmembrane</keyword>
<comment type="caution">
    <text evidence="12">The sequence shown here is derived from an EMBL/GenBank/DDBJ whole genome shotgun (WGS) entry which is preliminary data.</text>
</comment>
<evidence type="ECO:0000256" key="6">
    <source>
        <dbReference type="ARBA" id="ARBA00022989"/>
    </source>
</evidence>
<dbReference type="PROSITE" id="PS50990">
    <property type="entry name" value="PEPTIDASE_C39"/>
    <property type="match status" value="1"/>
</dbReference>
<dbReference type="InterPro" id="IPR017871">
    <property type="entry name" value="ABC_transporter-like_CS"/>
</dbReference>
<dbReference type="Gene3D" id="3.90.70.10">
    <property type="entry name" value="Cysteine proteinases"/>
    <property type="match status" value="1"/>
</dbReference>
<reference evidence="12 13" key="1">
    <citation type="submission" date="2024-09" db="EMBL/GenBank/DDBJ databases">
        <authorList>
            <person name="Sun Q."/>
            <person name="Mori K."/>
        </authorList>
    </citation>
    <scope>NUCLEOTIDE SEQUENCE [LARGE SCALE GENOMIC DNA]</scope>
    <source>
        <strain evidence="12 13">CCM 7765</strain>
    </source>
</reference>
<dbReference type="InterPro" id="IPR039421">
    <property type="entry name" value="Type_1_exporter"/>
</dbReference>
<organism evidence="12 13">
    <name type="scientific">Olivibacter oleidegradans</name>
    <dbReference type="NCBI Taxonomy" id="760123"/>
    <lineage>
        <taxon>Bacteria</taxon>
        <taxon>Pseudomonadati</taxon>
        <taxon>Bacteroidota</taxon>
        <taxon>Sphingobacteriia</taxon>
        <taxon>Sphingobacteriales</taxon>
        <taxon>Sphingobacteriaceae</taxon>
        <taxon>Olivibacter</taxon>
    </lineage>
</organism>
<sequence>MSKKIKFHRQLDQMDCGPICLKMVAAYFGKSISLQQLRDYCQINREGVSMYSIADAAEKIGIHTRGVFLPLSELKEAPMPAIIHWDQNHFVVLFKHRKGNFTVADPGMGIIRYSEQEFLQHWGQDKGNGIALLLDPTPAFFKSEEEEEKKSGFGKFFMYMFRYKKLLAQLFIGFLVGSFLQILIPFLTQSIVDIGIPTQDMALINLLLIAQFALLIGRTGVDFIRSWILLHISTRLNIFVLTDFFSKLMRLPISFFDSKKTGDILQRIDDQKRIESFLTGQTLNIGFSIFNLLIFSMVLAFYNLKVFGIFILGTVLYGVWIYVFLERRKQLDYKRFDISAKTQSTTIQLVQGMQEIKLSGTEKKKRWDWEHLQAKLFHFNVRSLALGQYQQAGGVFFNEGKNLLIIYVVATAVISGDMSLGGLVAVQYIIGQLSSPVEQFLSFVQSYQDAKLSLERLNDLYELEDEEGESKLLYNELPESVTISLKGVSFSYPGGKPVLTDLTLYIPQGKTTAIVGVSGSGKTTLVKLLLGFYQSYHGDIKIGDISLEQFNPKFWKLQCGVVMQDSFIFSDSIEANITLSEKPVDKSLLKKAIQMACLEDFVRLLPNGLKTQIGAEGNGISQGQKQRILIARAIYKQAPFVFFDEATNALDANNEKAIIENLNSFFVNRTVVVVAHRLSTVKTADNIVVLDGGGIVEQGTHHHLLGLKGKYYELVSNQLELEN</sequence>
<keyword evidence="6 8" id="KW-1133">Transmembrane helix</keyword>
<accession>A0ABV6HPG2</accession>
<keyword evidence="7 8" id="KW-0472">Membrane</keyword>
<dbReference type="InterPro" id="IPR005074">
    <property type="entry name" value="Peptidase_C39"/>
</dbReference>
<dbReference type="Pfam" id="PF03412">
    <property type="entry name" value="Peptidase_C39"/>
    <property type="match status" value="1"/>
</dbReference>
<evidence type="ECO:0000256" key="5">
    <source>
        <dbReference type="ARBA" id="ARBA00022840"/>
    </source>
</evidence>
<dbReference type="SMART" id="SM00382">
    <property type="entry name" value="AAA"/>
    <property type="match status" value="1"/>
</dbReference>
<dbReference type="PANTHER" id="PTHR43394">
    <property type="entry name" value="ATP-DEPENDENT PERMEASE MDL1, MITOCHONDRIAL"/>
    <property type="match status" value="1"/>
</dbReference>
<dbReference type="InterPro" id="IPR003439">
    <property type="entry name" value="ABC_transporter-like_ATP-bd"/>
</dbReference>
<evidence type="ECO:0000256" key="1">
    <source>
        <dbReference type="ARBA" id="ARBA00004651"/>
    </source>
</evidence>
<name>A0ABV6HPG2_9SPHI</name>
<proteinExistence type="predicted"/>
<dbReference type="RefSeq" id="WP_149106168.1">
    <property type="nucleotide sequence ID" value="NZ_JBHLWO010000002.1"/>
</dbReference>
<feature type="transmembrane region" description="Helical" evidence="8">
    <location>
        <begin position="404"/>
        <end position="430"/>
    </location>
</feature>
<keyword evidence="5" id="KW-0067">ATP-binding</keyword>
<dbReference type="InterPro" id="IPR027417">
    <property type="entry name" value="P-loop_NTPase"/>
</dbReference>
<protein>
    <submittedName>
        <fullName evidence="12">Peptidase domain-containing ABC transporter</fullName>
    </submittedName>
</protein>
<gene>
    <name evidence="12" type="ORF">ACFFI0_20830</name>
</gene>
<feature type="transmembrane region" description="Helical" evidence="8">
    <location>
        <begin position="166"/>
        <end position="187"/>
    </location>
</feature>
<dbReference type="EMBL" id="JBHLWO010000002">
    <property type="protein sequence ID" value="MFC0320783.1"/>
    <property type="molecule type" value="Genomic_DNA"/>
</dbReference>
<comment type="subcellular location">
    <subcellularLocation>
        <location evidence="1">Cell membrane</location>
        <topology evidence="1">Multi-pass membrane protein</topology>
    </subcellularLocation>
</comment>
<dbReference type="CDD" id="cd18571">
    <property type="entry name" value="ABC_6TM_peptidase_like"/>
    <property type="match status" value="1"/>
</dbReference>
<keyword evidence="3" id="KW-0547">Nucleotide-binding</keyword>
<keyword evidence="4" id="KW-0378">Hydrolase</keyword>
<dbReference type="Gene3D" id="3.40.50.300">
    <property type="entry name" value="P-loop containing nucleotide triphosphate hydrolases"/>
    <property type="match status" value="1"/>
</dbReference>
<feature type="domain" description="ABC transmembrane type-1" evidence="10">
    <location>
        <begin position="170"/>
        <end position="449"/>
    </location>
</feature>
<dbReference type="CDD" id="cd02418">
    <property type="entry name" value="Peptidase_C39B"/>
    <property type="match status" value="1"/>
</dbReference>
<keyword evidence="13" id="KW-1185">Reference proteome</keyword>
<dbReference type="InterPro" id="IPR036640">
    <property type="entry name" value="ABC1_TM_sf"/>
</dbReference>
<dbReference type="Pfam" id="PF00005">
    <property type="entry name" value="ABC_tran"/>
    <property type="match status" value="1"/>
</dbReference>
<evidence type="ECO:0000259" key="11">
    <source>
        <dbReference type="PROSITE" id="PS50990"/>
    </source>
</evidence>